<keyword evidence="3" id="KW-1185">Reference proteome</keyword>
<reference evidence="2 3" key="1">
    <citation type="journal article" date="2012" name="New Phytol.">
        <title>Insight into trade-off between wood decay and parasitism from the genome of a fungal forest pathogen.</title>
        <authorList>
            <person name="Olson A."/>
            <person name="Aerts A."/>
            <person name="Asiegbu F."/>
            <person name="Belbahri L."/>
            <person name="Bouzid O."/>
            <person name="Broberg A."/>
            <person name="Canback B."/>
            <person name="Coutinho P.M."/>
            <person name="Cullen D."/>
            <person name="Dalman K."/>
            <person name="Deflorio G."/>
            <person name="van Diepen L.T."/>
            <person name="Dunand C."/>
            <person name="Duplessis S."/>
            <person name="Durling M."/>
            <person name="Gonthier P."/>
            <person name="Grimwood J."/>
            <person name="Fossdal C.G."/>
            <person name="Hansson D."/>
            <person name="Henrissat B."/>
            <person name="Hietala A."/>
            <person name="Himmelstrand K."/>
            <person name="Hoffmeister D."/>
            <person name="Hogberg N."/>
            <person name="James T.Y."/>
            <person name="Karlsson M."/>
            <person name="Kohler A."/>
            <person name="Kues U."/>
            <person name="Lee Y.H."/>
            <person name="Lin Y.C."/>
            <person name="Lind M."/>
            <person name="Lindquist E."/>
            <person name="Lombard V."/>
            <person name="Lucas S."/>
            <person name="Lunden K."/>
            <person name="Morin E."/>
            <person name="Murat C."/>
            <person name="Park J."/>
            <person name="Raffaello T."/>
            <person name="Rouze P."/>
            <person name="Salamov A."/>
            <person name="Schmutz J."/>
            <person name="Solheim H."/>
            <person name="Stahlberg J."/>
            <person name="Velez H."/>
            <person name="de Vries R.P."/>
            <person name="Wiebenga A."/>
            <person name="Woodward S."/>
            <person name="Yakovlev I."/>
            <person name="Garbelotto M."/>
            <person name="Martin F."/>
            <person name="Grigoriev I.V."/>
            <person name="Stenlid J."/>
        </authorList>
    </citation>
    <scope>NUCLEOTIDE SEQUENCE [LARGE SCALE GENOMIC DNA]</scope>
    <source>
        <strain evidence="2 3">TC 32-1</strain>
    </source>
</reference>
<feature type="compositionally biased region" description="Basic and acidic residues" evidence="1">
    <location>
        <begin position="156"/>
        <end position="167"/>
    </location>
</feature>
<protein>
    <submittedName>
        <fullName evidence="2">Uncharacterized protein</fullName>
    </submittedName>
</protein>
<dbReference type="InterPro" id="IPR029066">
    <property type="entry name" value="PLP-binding_barrel"/>
</dbReference>
<dbReference type="OrthoDB" id="10264196at2759"/>
<organism evidence="2 3">
    <name type="scientific">Heterobasidion irregulare (strain TC 32-1)</name>
    <dbReference type="NCBI Taxonomy" id="747525"/>
    <lineage>
        <taxon>Eukaryota</taxon>
        <taxon>Fungi</taxon>
        <taxon>Dikarya</taxon>
        <taxon>Basidiomycota</taxon>
        <taxon>Agaricomycotina</taxon>
        <taxon>Agaricomycetes</taxon>
        <taxon>Russulales</taxon>
        <taxon>Bondarzewiaceae</taxon>
        <taxon>Heterobasidion</taxon>
        <taxon>Heterobasidion annosum species complex</taxon>
    </lineage>
</organism>
<dbReference type="RefSeq" id="XP_009545702.1">
    <property type="nucleotide sequence ID" value="XM_009547407.1"/>
</dbReference>
<sequence>MHSPSLARTRTRVQRATPLSPSSALTLVAVAKYKPTSDVRYAGEKYVQELVDKAVQQVRLVSTCLDKSMLSCVARGPPDIRWHLIDTLHFNKTKTLTCPPSLSSPPILCNETGPALAHGDVRHLSAATAHGAAPDDLLQVNPSAYHHDMPAPASVPEREPIDGHKPAESCQLDAQNRDLATRWRPSSAPKRAARGAKAGGWCSA</sequence>
<proteinExistence type="predicted"/>
<dbReference type="Gene3D" id="3.20.20.10">
    <property type="entry name" value="Alanine racemase"/>
    <property type="match status" value="1"/>
</dbReference>
<dbReference type="SUPFAM" id="SSF51419">
    <property type="entry name" value="PLP-binding barrel"/>
    <property type="match status" value="1"/>
</dbReference>
<evidence type="ECO:0000313" key="2">
    <source>
        <dbReference type="EMBL" id="ETW83454.1"/>
    </source>
</evidence>
<dbReference type="STRING" id="747525.W4KCI9"/>
<dbReference type="Proteomes" id="UP000030671">
    <property type="component" value="Unassembled WGS sequence"/>
</dbReference>
<dbReference type="EMBL" id="KI925457">
    <property type="protein sequence ID" value="ETW83454.1"/>
    <property type="molecule type" value="Genomic_DNA"/>
</dbReference>
<name>W4KCI9_HETIT</name>
<gene>
    <name evidence="2" type="ORF">HETIRDRAFT_451030</name>
</gene>
<dbReference type="HOGENOM" id="CLU_1343409_0_0_1"/>
<feature type="region of interest" description="Disordered" evidence="1">
    <location>
        <begin position="142"/>
        <end position="204"/>
    </location>
</feature>
<accession>W4KCI9</accession>
<dbReference type="KEGG" id="hir:HETIRDRAFT_451030"/>
<dbReference type="InParanoid" id="W4KCI9"/>
<evidence type="ECO:0000313" key="3">
    <source>
        <dbReference type="Proteomes" id="UP000030671"/>
    </source>
</evidence>
<evidence type="ECO:0000256" key="1">
    <source>
        <dbReference type="SAM" id="MobiDB-lite"/>
    </source>
</evidence>
<feature type="compositionally biased region" description="Low complexity" evidence="1">
    <location>
        <begin position="182"/>
        <end position="204"/>
    </location>
</feature>
<dbReference type="GeneID" id="20676101"/>
<dbReference type="AlphaFoldDB" id="W4KCI9"/>